<dbReference type="InterPro" id="IPR013527">
    <property type="entry name" value="YicC-like_N"/>
</dbReference>
<gene>
    <name evidence="8" type="ORF">CR194_08380</name>
</gene>
<evidence type="ECO:0000313" key="8">
    <source>
        <dbReference type="EMBL" id="PYZ93206.1"/>
    </source>
</evidence>
<dbReference type="RefSeq" id="WP_110609236.1">
    <property type="nucleotide sequence ID" value="NZ_PDOD01000002.1"/>
</dbReference>
<dbReference type="Pfam" id="PF03755">
    <property type="entry name" value="YicC-like_N"/>
    <property type="match status" value="1"/>
</dbReference>
<comment type="caution">
    <text evidence="8">The sequence shown here is derived from an EMBL/GenBank/DDBJ whole genome shotgun (WGS) entry which is preliminary data.</text>
</comment>
<organism evidence="8 9">
    <name type="scientific">Salipaludibacillus keqinensis</name>
    <dbReference type="NCBI Taxonomy" id="2045207"/>
    <lineage>
        <taxon>Bacteria</taxon>
        <taxon>Bacillati</taxon>
        <taxon>Bacillota</taxon>
        <taxon>Bacilli</taxon>
        <taxon>Bacillales</taxon>
        <taxon>Bacillaceae</taxon>
    </lineage>
</organism>
<dbReference type="OrthoDB" id="9771229at2"/>
<dbReference type="GO" id="GO:0004521">
    <property type="term" value="F:RNA endonuclease activity"/>
    <property type="evidence" value="ECO:0007669"/>
    <property type="project" value="InterPro"/>
</dbReference>
<protein>
    <submittedName>
        <fullName evidence="8">YicC family protein</fullName>
    </submittedName>
</protein>
<keyword evidence="9" id="KW-1185">Reference proteome</keyword>
<dbReference type="GO" id="GO:0016787">
    <property type="term" value="F:hydrolase activity"/>
    <property type="evidence" value="ECO:0007669"/>
    <property type="project" value="UniProtKB-KW"/>
</dbReference>
<evidence type="ECO:0000259" key="7">
    <source>
        <dbReference type="Pfam" id="PF08340"/>
    </source>
</evidence>
<dbReference type="InterPro" id="IPR005229">
    <property type="entry name" value="YicC/YloC-like"/>
</dbReference>
<keyword evidence="2" id="KW-0540">Nuclease</keyword>
<dbReference type="PANTHER" id="PTHR30636">
    <property type="entry name" value="UPF0701 PROTEIN YICC"/>
    <property type="match status" value="1"/>
</dbReference>
<name>A0A323TFM7_9BACI</name>
<sequence>MIMSMTGYGRSTKENDNCQVTVEMKAVNHRFCEMNIRMPRQLFFLEDRMKKEISKYVKRGKVDVFLNVHGEGVVKRSLSIDWDLFQQYQEMHEEMIKSSGAASEFPVNELLVHEEVVSVNEADDVSEELETMVQGAVEQAVVQLIDMRKQEGEELHKDMVHRLSQITAYVDELRGLSPLVQTQYRDRLLKKVEDFVGSDLDIDQSRILTEVSVFADKSDIEEELTRIDSHVKQFMTILNDAHVVGRKLDFLVQELNRETNTIGSKANHLEISQTVVNLKAELEKIKEQVQNVE</sequence>
<evidence type="ECO:0000256" key="4">
    <source>
        <dbReference type="ARBA" id="ARBA00022801"/>
    </source>
</evidence>
<reference evidence="8 9" key="1">
    <citation type="submission" date="2017-10" db="EMBL/GenBank/DDBJ databases">
        <title>Bacillus sp. nov., a halophilic bacterium isolated from a Keqin Lake.</title>
        <authorList>
            <person name="Wang H."/>
        </authorList>
    </citation>
    <scope>NUCLEOTIDE SEQUENCE [LARGE SCALE GENOMIC DNA]</scope>
    <source>
        <strain evidence="8 9">KQ-12</strain>
    </source>
</reference>
<dbReference type="Pfam" id="PF08340">
    <property type="entry name" value="YicC-like_C"/>
    <property type="match status" value="1"/>
</dbReference>
<keyword evidence="3" id="KW-0255">Endonuclease</keyword>
<accession>A0A323TFM7</accession>
<keyword evidence="4" id="KW-0378">Hydrolase</keyword>
<evidence type="ECO:0000256" key="2">
    <source>
        <dbReference type="ARBA" id="ARBA00022722"/>
    </source>
</evidence>
<evidence type="ECO:0000259" key="6">
    <source>
        <dbReference type="Pfam" id="PF03755"/>
    </source>
</evidence>
<feature type="domain" description="Endoribonuclease YicC-like C-terminal" evidence="7">
    <location>
        <begin position="177"/>
        <end position="293"/>
    </location>
</feature>
<evidence type="ECO:0000256" key="5">
    <source>
        <dbReference type="ARBA" id="ARBA00035648"/>
    </source>
</evidence>
<comment type="cofactor">
    <cofactor evidence="1">
        <name>a divalent metal cation</name>
        <dbReference type="ChEBI" id="CHEBI:60240"/>
    </cofactor>
</comment>
<dbReference type="Proteomes" id="UP000248214">
    <property type="component" value="Unassembled WGS sequence"/>
</dbReference>
<dbReference type="InterPro" id="IPR013551">
    <property type="entry name" value="YicC-like_C"/>
</dbReference>
<evidence type="ECO:0000256" key="3">
    <source>
        <dbReference type="ARBA" id="ARBA00022759"/>
    </source>
</evidence>
<comment type="similarity">
    <text evidence="5">Belongs to the YicC/YloC family.</text>
</comment>
<dbReference type="EMBL" id="PDOD01000002">
    <property type="protein sequence ID" value="PYZ93206.1"/>
    <property type="molecule type" value="Genomic_DNA"/>
</dbReference>
<dbReference type="NCBIfam" id="TIGR00255">
    <property type="entry name" value="YicC/YloC family endoribonuclease"/>
    <property type="match status" value="1"/>
</dbReference>
<evidence type="ECO:0000313" key="9">
    <source>
        <dbReference type="Proteomes" id="UP000248214"/>
    </source>
</evidence>
<dbReference type="PANTHER" id="PTHR30636:SF3">
    <property type="entry name" value="UPF0701 PROTEIN YICC"/>
    <property type="match status" value="1"/>
</dbReference>
<dbReference type="AlphaFoldDB" id="A0A323TFM7"/>
<evidence type="ECO:0000256" key="1">
    <source>
        <dbReference type="ARBA" id="ARBA00001968"/>
    </source>
</evidence>
<feature type="domain" description="Endoribonuclease YicC-like N-terminal" evidence="6">
    <location>
        <begin position="2"/>
        <end position="156"/>
    </location>
</feature>
<proteinExistence type="inferred from homology"/>